<comment type="caution">
    <text evidence="5">The sequence shown here is derived from an EMBL/GenBank/DDBJ whole genome shotgun (WGS) entry which is preliminary data.</text>
</comment>
<evidence type="ECO:0000313" key="6">
    <source>
        <dbReference type="Proteomes" id="UP000294739"/>
    </source>
</evidence>
<dbReference type="AlphaFoldDB" id="A0A4R5C4B1"/>
<keyword evidence="1" id="KW-0805">Transcription regulation</keyword>
<dbReference type="EMBL" id="SMKZ01000107">
    <property type="protein sequence ID" value="TDD94531.1"/>
    <property type="molecule type" value="Genomic_DNA"/>
</dbReference>
<dbReference type="InterPro" id="IPR014710">
    <property type="entry name" value="RmlC-like_jellyroll"/>
</dbReference>
<sequence length="306" mass="32134">MPATLHEHALFAGHPVLGGVHRVGTTVEPHAHDFVEIAIVGSGTGTHQTSRGERPLGYGDVIVLRPGAWHGFRDCADLTVANCCISAQALRGELAPLLDFPMFRPLVWTDPVAAGAHGVAVASVERAAATESILAIGAMERDLRRPGPTTPGRVLGHLVTVLGILADGRAASTAARDSGPRSPAVAPPHPAVAATVARLESDPGEQWRLDQLARAVNLDEAYLGRLFRQHVGLTPLGFLARVRAERAAVLLTHTSLPAARVGAAVGWADPTYFARRFRALVGLSPTEYRRRSGSTGAPPGAHPSAS</sequence>
<accession>A0A4R5C4B1</accession>
<evidence type="ECO:0000259" key="4">
    <source>
        <dbReference type="PROSITE" id="PS01124"/>
    </source>
</evidence>
<evidence type="ECO:0000313" key="5">
    <source>
        <dbReference type="EMBL" id="TDD94531.1"/>
    </source>
</evidence>
<evidence type="ECO:0000256" key="2">
    <source>
        <dbReference type="ARBA" id="ARBA00023125"/>
    </source>
</evidence>
<evidence type="ECO:0000256" key="1">
    <source>
        <dbReference type="ARBA" id="ARBA00023015"/>
    </source>
</evidence>
<dbReference type="PANTHER" id="PTHR46796">
    <property type="entry name" value="HTH-TYPE TRANSCRIPTIONAL ACTIVATOR RHAS-RELATED"/>
    <property type="match status" value="1"/>
</dbReference>
<keyword evidence="3" id="KW-0804">Transcription</keyword>
<protein>
    <submittedName>
        <fullName evidence="5">AraC family transcriptional regulator</fullName>
    </submittedName>
</protein>
<dbReference type="Gene3D" id="1.10.10.60">
    <property type="entry name" value="Homeodomain-like"/>
    <property type="match status" value="2"/>
</dbReference>
<dbReference type="OrthoDB" id="186135at2"/>
<dbReference type="InParanoid" id="A0A4R5C4B1"/>
<dbReference type="SMART" id="SM00342">
    <property type="entry name" value="HTH_ARAC"/>
    <property type="match status" value="1"/>
</dbReference>
<dbReference type="Proteomes" id="UP000294739">
    <property type="component" value="Unassembled WGS sequence"/>
</dbReference>
<dbReference type="InterPro" id="IPR037923">
    <property type="entry name" value="HTH-like"/>
</dbReference>
<dbReference type="Gene3D" id="2.60.120.10">
    <property type="entry name" value="Jelly Rolls"/>
    <property type="match status" value="1"/>
</dbReference>
<dbReference type="GO" id="GO:0003700">
    <property type="term" value="F:DNA-binding transcription factor activity"/>
    <property type="evidence" value="ECO:0007669"/>
    <property type="project" value="InterPro"/>
</dbReference>
<dbReference type="GO" id="GO:0043565">
    <property type="term" value="F:sequence-specific DNA binding"/>
    <property type="evidence" value="ECO:0007669"/>
    <property type="project" value="InterPro"/>
</dbReference>
<dbReference type="SUPFAM" id="SSF51215">
    <property type="entry name" value="Regulatory protein AraC"/>
    <property type="match status" value="1"/>
</dbReference>
<keyword evidence="2" id="KW-0238">DNA-binding</keyword>
<dbReference type="PROSITE" id="PS01124">
    <property type="entry name" value="HTH_ARAC_FAMILY_2"/>
    <property type="match status" value="1"/>
</dbReference>
<dbReference type="Pfam" id="PF12833">
    <property type="entry name" value="HTH_18"/>
    <property type="match status" value="1"/>
</dbReference>
<organism evidence="5 6">
    <name type="scientific">Jiangella asiatica</name>
    <dbReference type="NCBI Taxonomy" id="2530372"/>
    <lineage>
        <taxon>Bacteria</taxon>
        <taxon>Bacillati</taxon>
        <taxon>Actinomycetota</taxon>
        <taxon>Actinomycetes</taxon>
        <taxon>Jiangellales</taxon>
        <taxon>Jiangellaceae</taxon>
        <taxon>Jiangella</taxon>
    </lineage>
</organism>
<dbReference type="PANTHER" id="PTHR46796:SF15">
    <property type="entry name" value="BLL1074 PROTEIN"/>
    <property type="match status" value="1"/>
</dbReference>
<dbReference type="SUPFAM" id="SSF46689">
    <property type="entry name" value="Homeodomain-like"/>
    <property type="match status" value="2"/>
</dbReference>
<gene>
    <name evidence="5" type="ORF">E1269_31830</name>
</gene>
<dbReference type="RefSeq" id="WP_131902247.1">
    <property type="nucleotide sequence ID" value="NZ_SMKZ01000107.1"/>
</dbReference>
<proteinExistence type="predicted"/>
<dbReference type="InterPro" id="IPR009057">
    <property type="entry name" value="Homeodomain-like_sf"/>
</dbReference>
<feature type="domain" description="HTH araC/xylS-type" evidence="4">
    <location>
        <begin position="193"/>
        <end position="291"/>
    </location>
</feature>
<dbReference type="InterPro" id="IPR003313">
    <property type="entry name" value="AraC-bd"/>
</dbReference>
<dbReference type="InterPro" id="IPR018060">
    <property type="entry name" value="HTH_AraC"/>
</dbReference>
<dbReference type="Pfam" id="PF02311">
    <property type="entry name" value="AraC_binding"/>
    <property type="match status" value="1"/>
</dbReference>
<keyword evidence="6" id="KW-1185">Reference proteome</keyword>
<reference evidence="5 6" key="1">
    <citation type="submission" date="2019-03" db="EMBL/GenBank/DDBJ databases">
        <title>Draft genome sequences of novel Actinobacteria.</title>
        <authorList>
            <person name="Sahin N."/>
            <person name="Ay H."/>
            <person name="Saygin H."/>
        </authorList>
    </citation>
    <scope>NUCLEOTIDE SEQUENCE [LARGE SCALE GENOMIC DNA]</scope>
    <source>
        <strain evidence="5 6">5K138</strain>
    </source>
</reference>
<evidence type="ECO:0000256" key="3">
    <source>
        <dbReference type="ARBA" id="ARBA00023163"/>
    </source>
</evidence>
<dbReference type="InterPro" id="IPR050204">
    <property type="entry name" value="AraC_XylS_family_regulators"/>
</dbReference>
<name>A0A4R5C4B1_9ACTN</name>